<protein>
    <submittedName>
        <fullName evidence="1">Uncharacterized protein</fullName>
    </submittedName>
</protein>
<keyword evidence="2" id="KW-1185">Reference proteome</keyword>
<comment type="caution">
    <text evidence="1">The sequence shown here is derived from an EMBL/GenBank/DDBJ whole genome shotgun (WGS) entry which is preliminary data.</text>
</comment>
<reference evidence="1 2" key="2">
    <citation type="journal article" date="2022" name="Mol. Ecol. Resour.">
        <title>The genomes of chicory, endive, great burdock and yacon provide insights into Asteraceae paleo-polyploidization history and plant inulin production.</title>
        <authorList>
            <person name="Fan W."/>
            <person name="Wang S."/>
            <person name="Wang H."/>
            <person name="Wang A."/>
            <person name="Jiang F."/>
            <person name="Liu H."/>
            <person name="Zhao H."/>
            <person name="Xu D."/>
            <person name="Zhang Y."/>
        </authorList>
    </citation>
    <scope>NUCLEOTIDE SEQUENCE [LARGE SCALE GENOMIC DNA]</scope>
    <source>
        <strain evidence="2">cv. Punajuju</strain>
        <tissue evidence="1">Leaves</tissue>
    </source>
</reference>
<name>A0ACB9DTR0_CICIN</name>
<evidence type="ECO:0000313" key="1">
    <source>
        <dbReference type="EMBL" id="KAI3749682.1"/>
    </source>
</evidence>
<gene>
    <name evidence="1" type="ORF">L2E82_20298</name>
</gene>
<evidence type="ECO:0000313" key="2">
    <source>
        <dbReference type="Proteomes" id="UP001055811"/>
    </source>
</evidence>
<organism evidence="1 2">
    <name type="scientific">Cichorium intybus</name>
    <name type="common">Chicory</name>
    <dbReference type="NCBI Taxonomy" id="13427"/>
    <lineage>
        <taxon>Eukaryota</taxon>
        <taxon>Viridiplantae</taxon>
        <taxon>Streptophyta</taxon>
        <taxon>Embryophyta</taxon>
        <taxon>Tracheophyta</taxon>
        <taxon>Spermatophyta</taxon>
        <taxon>Magnoliopsida</taxon>
        <taxon>eudicotyledons</taxon>
        <taxon>Gunneridae</taxon>
        <taxon>Pentapetalae</taxon>
        <taxon>asterids</taxon>
        <taxon>campanulids</taxon>
        <taxon>Asterales</taxon>
        <taxon>Asteraceae</taxon>
        <taxon>Cichorioideae</taxon>
        <taxon>Cichorieae</taxon>
        <taxon>Cichoriinae</taxon>
        <taxon>Cichorium</taxon>
    </lineage>
</organism>
<reference evidence="2" key="1">
    <citation type="journal article" date="2022" name="Mol. Ecol. Resour.">
        <title>The genomes of chicory, endive, great burdock and yacon provide insights into Asteraceae palaeo-polyploidization history and plant inulin production.</title>
        <authorList>
            <person name="Fan W."/>
            <person name="Wang S."/>
            <person name="Wang H."/>
            <person name="Wang A."/>
            <person name="Jiang F."/>
            <person name="Liu H."/>
            <person name="Zhao H."/>
            <person name="Xu D."/>
            <person name="Zhang Y."/>
        </authorList>
    </citation>
    <scope>NUCLEOTIDE SEQUENCE [LARGE SCALE GENOMIC DNA]</scope>
    <source>
        <strain evidence="2">cv. Punajuju</strain>
    </source>
</reference>
<sequence length="99" mass="11423">MSHRILPHQDYTLSLLRLLPPPLSFIEGDFEAYVKTIAKHHIWGGEPELLMASHVLKTKISVFMLDRSTDKLLKISTHGKEARAQSVMQFSCRFLCRLF</sequence>
<dbReference type="Proteomes" id="UP001055811">
    <property type="component" value="Linkage Group LG04"/>
</dbReference>
<accession>A0ACB9DTR0</accession>
<dbReference type="EMBL" id="CM042012">
    <property type="protein sequence ID" value="KAI3749682.1"/>
    <property type="molecule type" value="Genomic_DNA"/>
</dbReference>
<proteinExistence type="predicted"/>